<dbReference type="SUPFAM" id="SSF57863">
    <property type="entry name" value="ArfGap/RecO-like zinc finger"/>
    <property type="match status" value="1"/>
</dbReference>
<sequence length="252" mass="27920">MALRASRTYVAARSGSRRILEWTGEGLLIGVRRHGETSVIAEAMVLGKGRYLGLVRGGRSRKQAATLQPGNSVQLVWRARIEDHLGTFAVELLQARAAGLIVDRTRLYASQLLTEHLRLLPERDPHDRLLMETVRLLDSPADGMALARFELLLLEELGFGLDLSSCAVTGSSEDLTHVSPRSGRAVSREAAEPYKDRLLRLPAFLLGQGPATPQEVADAFALTGYFLDMHVWHARQIDPPPMRETLIEILTR</sequence>
<keyword evidence="10" id="KW-1185">Reference proteome</keyword>
<evidence type="ECO:0000256" key="6">
    <source>
        <dbReference type="ARBA" id="ARBA00033409"/>
    </source>
</evidence>
<name>A0A5B9DMM7_9HYPH</name>
<dbReference type="GO" id="GO:0006302">
    <property type="term" value="P:double-strand break repair"/>
    <property type="evidence" value="ECO:0007669"/>
    <property type="project" value="TreeGrafter"/>
</dbReference>
<dbReference type="HAMAP" id="MF_00201">
    <property type="entry name" value="RecO"/>
    <property type="match status" value="1"/>
</dbReference>
<gene>
    <name evidence="7 9" type="primary">recO</name>
    <name evidence="9" type="ORF">FNA67_09275</name>
</gene>
<feature type="domain" description="DNA replication/recombination mediator RecO N-terminal" evidence="8">
    <location>
        <begin position="21"/>
        <end position="94"/>
    </location>
</feature>
<dbReference type="InterPro" id="IPR042242">
    <property type="entry name" value="RecO_C"/>
</dbReference>
<evidence type="ECO:0000313" key="9">
    <source>
        <dbReference type="EMBL" id="QEE20353.1"/>
    </source>
</evidence>
<dbReference type="InterPro" id="IPR022572">
    <property type="entry name" value="DNA_rep/recomb_RecO_N"/>
</dbReference>
<evidence type="ECO:0000256" key="7">
    <source>
        <dbReference type="HAMAP-Rule" id="MF_00201"/>
    </source>
</evidence>
<dbReference type="Gene3D" id="2.40.50.140">
    <property type="entry name" value="Nucleic acid-binding proteins"/>
    <property type="match status" value="1"/>
</dbReference>
<dbReference type="GO" id="GO:0043590">
    <property type="term" value="C:bacterial nucleoid"/>
    <property type="evidence" value="ECO:0007669"/>
    <property type="project" value="TreeGrafter"/>
</dbReference>
<comment type="similarity">
    <text evidence="1 7">Belongs to the RecO family.</text>
</comment>
<dbReference type="PANTHER" id="PTHR33991:SF1">
    <property type="entry name" value="DNA REPAIR PROTEIN RECO"/>
    <property type="match status" value="1"/>
</dbReference>
<keyword evidence="5 7" id="KW-0234">DNA repair</keyword>
<dbReference type="AlphaFoldDB" id="A0A5B9DMM7"/>
<organism evidence="9 10">
    <name type="scientific">Paradevosia tibetensis</name>
    <dbReference type="NCBI Taxonomy" id="1447062"/>
    <lineage>
        <taxon>Bacteria</taxon>
        <taxon>Pseudomonadati</taxon>
        <taxon>Pseudomonadota</taxon>
        <taxon>Alphaproteobacteria</taxon>
        <taxon>Hyphomicrobiales</taxon>
        <taxon>Devosiaceae</taxon>
        <taxon>Paradevosia</taxon>
    </lineage>
</organism>
<dbReference type="Gene3D" id="1.20.1440.120">
    <property type="entry name" value="Recombination protein O, C-terminal domain"/>
    <property type="match status" value="1"/>
</dbReference>
<dbReference type="NCBIfam" id="TIGR00613">
    <property type="entry name" value="reco"/>
    <property type="match status" value="1"/>
</dbReference>
<dbReference type="InterPro" id="IPR012340">
    <property type="entry name" value="NA-bd_OB-fold"/>
</dbReference>
<proteinExistence type="inferred from homology"/>
<evidence type="ECO:0000256" key="1">
    <source>
        <dbReference type="ARBA" id="ARBA00007452"/>
    </source>
</evidence>
<protein>
    <recommendedName>
        <fullName evidence="2 7">DNA repair protein RecO</fullName>
    </recommendedName>
    <alternativeName>
        <fullName evidence="6 7">Recombination protein O</fullName>
    </alternativeName>
</protein>
<evidence type="ECO:0000256" key="4">
    <source>
        <dbReference type="ARBA" id="ARBA00023172"/>
    </source>
</evidence>
<evidence type="ECO:0000259" key="8">
    <source>
        <dbReference type="Pfam" id="PF11967"/>
    </source>
</evidence>
<evidence type="ECO:0000256" key="5">
    <source>
        <dbReference type="ARBA" id="ARBA00023204"/>
    </source>
</evidence>
<evidence type="ECO:0000256" key="3">
    <source>
        <dbReference type="ARBA" id="ARBA00022763"/>
    </source>
</evidence>
<dbReference type="Pfam" id="PF11967">
    <property type="entry name" value="RecO_N"/>
    <property type="match status" value="1"/>
</dbReference>
<dbReference type="Proteomes" id="UP000321062">
    <property type="component" value="Chromosome"/>
</dbReference>
<dbReference type="GO" id="GO:0006310">
    <property type="term" value="P:DNA recombination"/>
    <property type="evidence" value="ECO:0007669"/>
    <property type="project" value="UniProtKB-UniRule"/>
</dbReference>
<accession>A0A5B9DMM7</accession>
<dbReference type="SUPFAM" id="SSF50249">
    <property type="entry name" value="Nucleic acid-binding proteins"/>
    <property type="match status" value="1"/>
</dbReference>
<comment type="function">
    <text evidence="7">Involved in DNA repair and RecF pathway recombination.</text>
</comment>
<dbReference type="InterPro" id="IPR003717">
    <property type="entry name" value="RecO"/>
</dbReference>
<reference evidence="9 10" key="1">
    <citation type="journal article" date="2015" name="Int. J. Syst. Evol. Microbiol.">
        <title>Youhaiella tibetensis gen. nov., sp. nov., isolated from subsurface sediment.</title>
        <authorList>
            <person name="Wang Y.X."/>
            <person name="Huang F.Q."/>
            <person name="Nogi Y."/>
            <person name="Pang S.J."/>
            <person name="Wang P.K."/>
            <person name="Lv J."/>
        </authorList>
    </citation>
    <scope>NUCLEOTIDE SEQUENCE [LARGE SCALE GENOMIC DNA]</scope>
    <source>
        <strain evidence="10">fig4</strain>
    </source>
</reference>
<dbReference type="PANTHER" id="PTHR33991">
    <property type="entry name" value="DNA REPAIR PROTEIN RECO"/>
    <property type="match status" value="1"/>
</dbReference>
<dbReference type="Pfam" id="PF02565">
    <property type="entry name" value="RecO_C"/>
    <property type="match status" value="1"/>
</dbReference>
<dbReference type="KEGG" id="yti:FNA67_09275"/>
<evidence type="ECO:0000256" key="2">
    <source>
        <dbReference type="ARBA" id="ARBA00021310"/>
    </source>
</evidence>
<keyword evidence="3 7" id="KW-0227">DNA damage</keyword>
<dbReference type="OrthoDB" id="9804792at2"/>
<dbReference type="InterPro" id="IPR037278">
    <property type="entry name" value="ARFGAP/RecO"/>
</dbReference>
<keyword evidence="4 7" id="KW-0233">DNA recombination</keyword>
<evidence type="ECO:0000313" key="10">
    <source>
        <dbReference type="Proteomes" id="UP000321062"/>
    </source>
</evidence>
<dbReference type="EMBL" id="CP041690">
    <property type="protein sequence ID" value="QEE20353.1"/>
    <property type="molecule type" value="Genomic_DNA"/>
</dbReference>